<dbReference type="GeneTree" id="ENSGT00940000162841"/>
<dbReference type="GO" id="GO:0008483">
    <property type="term" value="F:transaminase activity"/>
    <property type="evidence" value="ECO:0007669"/>
    <property type="project" value="TreeGrafter"/>
</dbReference>
<evidence type="ECO:0000313" key="3">
    <source>
        <dbReference type="Ensembl" id="ENSMSIP00000021280.1"/>
    </source>
</evidence>
<dbReference type="GO" id="GO:0030170">
    <property type="term" value="F:pyridoxal phosphate binding"/>
    <property type="evidence" value="ECO:0007669"/>
    <property type="project" value="InterPro"/>
</dbReference>
<name>A0A8C6HGP7_MUSSI</name>
<keyword evidence="1" id="KW-0663">Pyridoxal phosphate</keyword>
<dbReference type="InterPro" id="IPR050478">
    <property type="entry name" value="Ethylene_sulfur-biosynth"/>
</dbReference>
<dbReference type="Ensembl" id="ENSMSIT00000026834.1">
    <property type="protein sequence ID" value="ENSMSIP00000021280.1"/>
    <property type="gene ID" value="ENSMSIG00000018045.1"/>
</dbReference>
<dbReference type="Gene3D" id="3.40.640.10">
    <property type="entry name" value="Type I PLP-dependent aspartate aminotransferase-like (Major domain)"/>
    <property type="match status" value="1"/>
</dbReference>
<dbReference type="PRINTS" id="PR00753">
    <property type="entry name" value="ACCSYNTHASE"/>
</dbReference>
<dbReference type="CDD" id="cd00609">
    <property type="entry name" value="AAT_like"/>
    <property type="match status" value="1"/>
</dbReference>
<reference evidence="3" key="2">
    <citation type="submission" date="2025-09" db="UniProtKB">
        <authorList>
            <consortium name="Ensembl"/>
        </authorList>
    </citation>
    <scope>IDENTIFICATION</scope>
</reference>
<dbReference type="SUPFAM" id="SSF53383">
    <property type="entry name" value="PLP-dependent transferases"/>
    <property type="match status" value="1"/>
</dbReference>
<proteinExistence type="predicted"/>
<evidence type="ECO:0000313" key="4">
    <source>
        <dbReference type="Proteomes" id="UP000694415"/>
    </source>
</evidence>
<dbReference type="InterPro" id="IPR015421">
    <property type="entry name" value="PyrdxlP-dep_Trfase_major"/>
</dbReference>
<evidence type="ECO:0000256" key="1">
    <source>
        <dbReference type="ARBA" id="ARBA00022898"/>
    </source>
</evidence>
<feature type="domain" description="Aminotransferase class I/classII large" evidence="2">
    <location>
        <begin position="142"/>
        <end position="505"/>
    </location>
</feature>
<dbReference type="PANTHER" id="PTHR43795:SF1">
    <property type="entry name" value="INACTIVE 1-AMINOCYCLOPROPANE-1-CARBOXYLATE SYNTHASE-LIKE PROTEIN 2-RELATED"/>
    <property type="match status" value="1"/>
</dbReference>
<dbReference type="Proteomes" id="UP000694415">
    <property type="component" value="Unplaced"/>
</dbReference>
<dbReference type="AlphaFoldDB" id="A0A8C6HGP7"/>
<protein>
    <submittedName>
        <fullName evidence="3">1-aminocyclopropane-1-carboxylate synthase (inactive)-like</fullName>
    </submittedName>
</protein>
<dbReference type="InterPro" id="IPR015424">
    <property type="entry name" value="PyrdxlP-dep_Trfase"/>
</dbReference>
<dbReference type="Pfam" id="PF00155">
    <property type="entry name" value="Aminotran_1_2"/>
    <property type="match status" value="1"/>
</dbReference>
<dbReference type="InterPro" id="IPR015422">
    <property type="entry name" value="PyrdxlP-dep_Trfase_small"/>
</dbReference>
<dbReference type="InterPro" id="IPR004839">
    <property type="entry name" value="Aminotransferase_I/II_large"/>
</dbReference>
<evidence type="ECO:0000259" key="2">
    <source>
        <dbReference type="Pfam" id="PF00155"/>
    </source>
</evidence>
<dbReference type="Gene3D" id="3.90.1150.10">
    <property type="entry name" value="Aspartate Aminotransferase, domain 1"/>
    <property type="match status" value="1"/>
</dbReference>
<dbReference type="GO" id="GO:0006520">
    <property type="term" value="P:amino acid metabolic process"/>
    <property type="evidence" value="ECO:0007669"/>
    <property type="project" value="TreeGrafter"/>
</dbReference>
<organism evidence="3 4">
    <name type="scientific">Mus spicilegus</name>
    <name type="common">Mound-building mouse</name>
    <dbReference type="NCBI Taxonomy" id="10103"/>
    <lineage>
        <taxon>Eukaryota</taxon>
        <taxon>Metazoa</taxon>
        <taxon>Chordata</taxon>
        <taxon>Craniata</taxon>
        <taxon>Vertebrata</taxon>
        <taxon>Euteleostomi</taxon>
        <taxon>Mammalia</taxon>
        <taxon>Eutheria</taxon>
        <taxon>Euarchontoglires</taxon>
        <taxon>Glires</taxon>
        <taxon>Rodentia</taxon>
        <taxon>Myomorpha</taxon>
        <taxon>Muroidea</taxon>
        <taxon>Muridae</taxon>
        <taxon>Murinae</taxon>
        <taxon>Mus</taxon>
        <taxon>Mus</taxon>
    </lineage>
</organism>
<dbReference type="PANTHER" id="PTHR43795">
    <property type="entry name" value="BIFUNCTIONAL ASPARTATE AMINOTRANSFERASE AND GLUTAMATE/ASPARTATE-PREPHENATE AMINOTRANSFERASE-RELATED"/>
    <property type="match status" value="1"/>
</dbReference>
<keyword evidence="4" id="KW-1185">Reference proteome</keyword>
<sequence length="622" mass="70621">MLKFQHVIRNQFLQQTSQQMQCVPPGDQQCTQTSRKREKKMGYLLSQMVNFLWSNTVKKLKFKVPLPCLDSRCGIKVGHQTLSPWQTGQPRPSLGGFEAALASCTLSKRGTGIYESYHLSFQSYEAYQADKYHKDKNPSGYINLSTSENKLCLDLITARLTQSDMNFLDEAQLQYSDWKGQPFLREELASFLTHYCKAPTPLDPENVVVLNGCSSVFASLAMVLCDPGDALLIPTPCYNGFVFSSYLYSKIELIPVHLESQVPRSNLDSFQLTVDKLKLALTQAKKKAKKVKGLVLINPQNPLGDVYTQSSLQEYLVFAKTHKLHVIMDEIYMLSVFEPSVTFHSVLSIKDLPDPNMTHMIWGTSKDFGMSGFRFGVLYTHNKEVASAMKAFGYHHGVSGITQYKLCRLLQDKEWISKVYLPKNHSRLQKAYSYITKILKDLKIPFYNGGSGLFVWINLKAYLSPCTFDQEQILHQRFRDKKLLLSSGKSYMCIEPGWFRLVFAETHLHLQVVQTPVSGRLGSAEDRSFLFCDQESGHRLLPCVPARSPGGRLLRYHGSPVRRIPRVKTQGPKCSVFLSRNPRHLLPAQAQPPLRTWRVVMVMACKESASENQTRSSPNSME</sequence>
<accession>A0A8C6HGP7</accession>
<reference evidence="3" key="1">
    <citation type="submission" date="2025-08" db="UniProtKB">
        <authorList>
            <consortium name="Ensembl"/>
        </authorList>
    </citation>
    <scope>IDENTIFICATION</scope>
</reference>